<keyword evidence="2" id="KW-0732">Signal</keyword>
<protein>
    <submittedName>
        <fullName evidence="3">Uncharacterized protein</fullName>
    </submittedName>
</protein>
<dbReference type="EMBL" id="JAJAGQ010000016">
    <property type="protein sequence ID" value="KAJ8540500.1"/>
    <property type="molecule type" value="Genomic_DNA"/>
</dbReference>
<evidence type="ECO:0000256" key="1">
    <source>
        <dbReference type="SAM" id="MobiDB-lite"/>
    </source>
</evidence>
<feature type="chain" id="PRO_5040110277" evidence="2">
    <location>
        <begin position="17"/>
        <end position="164"/>
    </location>
</feature>
<evidence type="ECO:0000256" key="2">
    <source>
        <dbReference type="SAM" id="SignalP"/>
    </source>
</evidence>
<comment type="caution">
    <text evidence="3">The sequence shown here is derived from an EMBL/GenBank/DDBJ whole genome shotgun (WGS) entry which is preliminary data.</text>
</comment>
<sequence length="164" mass="19044">MWFILFSGLLWIGTTTVRRNTKNVAYKGKEKVTEGPIRKRARNSQSPGSPDAQQNSTKKSKRVRCKWGSKWVNDYKWPWYASFKPYKYHAETLVDEEILRAHHSNILKQDFEESLDDYVPTPNPEPYVELASDGETKAATQESKYDSDTDHAPTGNEDEEYDDY</sequence>
<feature type="compositionally biased region" description="Basic and acidic residues" evidence="1">
    <location>
        <begin position="28"/>
        <end position="37"/>
    </location>
</feature>
<accession>A0A9Q1LQ81</accession>
<dbReference type="Proteomes" id="UP001152561">
    <property type="component" value="Unassembled WGS sequence"/>
</dbReference>
<feature type="region of interest" description="Disordered" evidence="1">
    <location>
        <begin position="28"/>
        <end position="64"/>
    </location>
</feature>
<name>A0A9Q1LQ81_9SOLA</name>
<dbReference type="AlphaFoldDB" id="A0A9Q1LQ81"/>
<evidence type="ECO:0000313" key="4">
    <source>
        <dbReference type="Proteomes" id="UP001152561"/>
    </source>
</evidence>
<keyword evidence="4" id="KW-1185">Reference proteome</keyword>
<reference evidence="4" key="1">
    <citation type="journal article" date="2023" name="Proc. Natl. Acad. Sci. U.S.A.">
        <title>Genomic and structural basis for evolution of tropane alkaloid biosynthesis.</title>
        <authorList>
            <person name="Wanga Y.-J."/>
            <person name="Taina T."/>
            <person name="Yua J.-Y."/>
            <person name="Lia J."/>
            <person name="Xua B."/>
            <person name="Chenc J."/>
            <person name="D'Auriad J.C."/>
            <person name="Huanga J.-P."/>
            <person name="Huanga S.-X."/>
        </authorList>
    </citation>
    <scope>NUCLEOTIDE SEQUENCE [LARGE SCALE GENOMIC DNA]</scope>
    <source>
        <strain evidence="4">cv. KIB-2019</strain>
    </source>
</reference>
<feature type="region of interest" description="Disordered" evidence="1">
    <location>
        <begin position="115"/>
        <end position="164"/>
    </location>
</feature>
<feature type="signal peptide" evidence="2">
    <location>
        <begin position="1"/>
        <end position="16"/>
    </location>
</feature>
<organism evidence="3 4">
    <name type="scientific">Anisodus acutangulus</name>
    <dbReference type="NCBI Taxonomy" id="402998"/>
    <lineage>
        <taxon>Eukaryota</taxon>
        <taxon>Viridiplantae</taxon>
        <taxon>Streptophyta</taxon>
        <taxon>Embryophyta</taxon>
        <taxon>Tracheophyta</taxon>
        <taxon>Spermatophyta</taxon>
        <taxon>Magnoliopsida</taxon>
        <taxon>eudicotyledons</taxon>
        <taxon>Gunneridae</taxon>
        <taxon>Pentapetalae</taxon>
        <taxon>asterids</taxon>
        <taxon>lamiids</taxon>
        <taxon>Solanales</taxon>
        <taxon>Solanaceae</taxon>
        <taxon>Solanoideae</taxon>
        <taxon>Hyoscyameae</taxon>
        <taxon>Anisodus</taxon>
    </lineage>
</organism>
<gene>
    <name evidence="3" type="ORF">K7X08_032487</name>
</gene>
<proteinExistence type="predicted"/>
<evidence type="ECO:0000313" key="3">
    <source>
        <dbReference type="EMBL" id="KAJ8540500.1"/>
    </source>
</evidence>
<feature type="compositionally biased region" description="Polar residues" evidence="1">
    <location>
        <begin position="43"/>
        <end position="57"/>
    </location>
</feature>